<dbReference type="PANTHER" id="PTHR11063:SF8">
    <property type="entry name" value="DELTA-1-PYRROLINE-5-CARBOXYLATE SYNTHASE"/>
    <property type="match status" value="1"/>
</dbReference>
<keyword evidence="7" id="KW-1185">Reference proteome</keyword>
<dbReference type="OrthoDB" id="1934954at2759"/>
<evidence type="ECO:0000313" key="6">
    <source>
        <dbReference type="EMBL" id="OWZ16978.1"/>
    </source>
</evidence>
<gene>
    <name evidence="6" type="ORF">PHMEG_0009149</name>
</gene>
<evidence type="ECO:0000256" key="3">
    <source>
        <dbReference type="ARBA" id="ARBA00022777"/>
    </source>
</evidence>
<proteinExistence type="predicted"/>
<dbReference type="Pfam" id="PF00696">
    <property type="entry name" value="AA_kinase"/>
    <property type="match status" value="1"/>
</dbReference>
<keyword evidence="2" id="KW-0547">Nucleotide-binding</keyword>
<feature type="domain" description="Aspartate/glutamate/uridylate kinase" evidence="5">
    <location>
        <begin position="2"/>
        <end position="100"/>
    </location>
</feature>
<evidence type="ECO:0000259" key="5">
    <source>
        <dbReference type="Pfam" id="PF00696"/>
    </source>
</evidence>
<keyword evidence="3" id="KW-0418">Kinase</keyword>
<dbReference type="STRING" id="4795.A0A225WIA9"/>
<dbReference type="GO" id="GO:0004350">
    <property type="term" value="F:glutamate-5-semialdehyde dehydrogenase activity"/>
    <property type="evidence" value="ECO:0007669"/>
    <property type="project" value="TreeGrafter"/>
</dbReference>
<dbReference type="SUPFAM" id="SSF53633">
    <property type="entry name" value="Carbamate kinase-like"/>
    <property type="match status" value="1"/>
</dbReference>
<accession>A0A225WIA9</accession>
<dbReference type="InterPro" id="IPR036393">
    <property type="entry name" value="AceGlu_kinase-like_sf"/>
</dbReference>
<dbReference type="Proteomes" id="UP000198211">
    <property type="component" value="Unassembled WGS sequence"/>
</dbReference>
<organism evidence="6 7">
    <name type="scientific">Phytophthora megakarya</name>
    <dbReference type="NCBI Taxonomy" id="4795"/>
    <lineage>
        <taxon>Eukaryota</taxon>
        <taxon>Sar</taxon>
        <taxon>Stramenopiles</taxon>
        <taxon>Oomycota</taxon>
        <taxon>Peronosporomycetes</taxon>
        <taxon>Peronosporales</taxon>
        <taxon>Peronosporaceae</taxon>
        <taxon>Phytophthora</taxon>
    </lineage>
</organism>
<dbReference type="EMBL" id="NBNE01000834">
    <property type="protein sequence ID" value="OWZ16978.1"/>
    <property type="molecule type" value="Genomic_DNA"/>
</dbReference>
<reference evidence="7" key="1">
    <citation type="submission" date="2017-03" db="EMBL/GenBank/DDBJ databases">
        <title>Phytopthora megakarya and P. palmivora, two closely related causual agents of cacao black pod achieved similar genome size and gene model numbers by different mechanisms.</title>
        <authorList>
            <person name="Ali S."/>
            <person name="Shao J."/>
            <person name="Larry D.J."/>
            <person name="Kronmiller B."/>
            <person name="Shen D."/>
            <person name="Strem M.D."/>
            <person name="Melnick R.L."/>
            <person name="Guiltinan M.J."/>
            <person name="Tyler B.M."/>
            <person name="Meinhardt L.W."/>
            <person name="Bailey B.A."/>
        </authorList>
    </citation>
    <scope>NUCLEOTIDE SEQUENCE [LARGE SCALE GENOMIC DNA]</scope>
    <source>
        <strain evidence="7">zdho120</strain>
    </source>
</reference>
<comment type="caution">
    <text evidence="6">The sequence shown here is derived from an EMBL/GenBank/DDBJ whole genome shotgun (WGS) entry which is preliminary data.</text>
</comment>
<dbReference type="InterPro" id="IPR001057">
    <property type="entry name" value="Glu/AcGlu_kinase"/>
</dbReference>
<evidence type="ECO:0000256" key="4">
    <source>
        <dbReference type="ARBA" id="ARBA00022840"/>
    </source>
</evidence>
<keyword evidence="1" id="KW-0808">Transferase</keyword>
<sequence>MLFSQYHLNCSQVLASDDDFRERQVRGNLKRRLQMLVDIRIIPVINENDIITRRTAPLLSGHKMAWDKDSLASLFAQGMQVELMVLLTDVDRIYTATSSGEGRKFISQFYLGDKSFVVSGSRFHLQVRTVGPFVLGTLFMSTDEKPIGDAASEEAL</sequence>
<dbReference type="Gene3D" id="3.40.1160.10">
    <property type="entry name" value="Acetylglutamate kinase-like"/>
    <property type="match status" value="1"/>
</dbReference>
<evidence type="ECO:0000313" key="7">
    <source>
        <dbReference type="Proteomes" id="UP000198211"/>
    </source>
</evidence>
<evidence type="ECO:0000256" key="1">
    <source>
        <dbReference type="ARBA" id="ARBA00022679"/>
    </source>
</evidence>
<dbReference type="AlphaFoldDB" id="A0A225WIA9"/>
<keyword evidence="4" id="KW-0067">ATP-binding</keyword>
<dbReference type="GO" id="GO:0016301">
    <property type="term" value="F:kinase activity"/>
    <property type="evidence" value="ECO:0007669"/>
    <property type="project" value="UniProtKB-KW"/>
</dbReference>
<dbReference type="PRINTS" id="PR00474">
    <property type="entry name" value="GLU5KINASE"/>
</dbReference>
<evidence type="ECO:0000256" key="2">
    <source>
        <dbReference type="ARBA" id="ARBA00022741"/>
    </source>
</evidence>
<dbReference type="PANTHER" id="PTHR11063">
    <property type="entry name" value="GLUTAMATE SEMIALDEHYDE DEHYDROGENASE"/>
    <property type="match status" value="1"/>
</dbReference>
<name>A0A225WIA9_9STRA</name>
<dbReference type="GO" id="GO:0005524">
    <property type="term" value="F:ATP binding"/>
    <property type="evidence" value="ECO:0007669"/>
    <property type="project" value="UniProtKB-KW"/>
</dbReference>
<protein>
    <submittedName>
        <fullName evidence="6">Delta-1-pyrroline-5-carboxylate synthetase</fullName>
    </submittedName>
</protein>
<dbReference type="InterPro" id="IPR001048">
    <property type="entry name" value="Asp/Glu/Uridylate_kinase"/>
</dbReference>